<dbReference type="RefSeq" id="WP_368522523.1">
    <property type="nucleotide sequence ID" value="NZ_JAYWMA010000007.1"/>
</dbReference>
<dbReference type="Proteomes" id="UP001558353">
    <property type="component" value="Unassembled WGS sequence"/>
</dbReference>
<dbReference type="PROSITE" id="PS51194">
    <property type="entry name" value="HELICASE_CTER"/>
    <property type="match status" value="1"/>
</dbReference>
<evidence type="ECO:0000259" key="3">
    <source>
        <dbReference type="PROSITE" id="PS51192"/>
    </source>
</evidence>
<dbReference type="PANTHER" id="PTHR45766:SF6">
    <property type="entry name" value="SWI_SNF-RELATED MATRIX-ASSOCIATED ACTIN-DEPENDENT REGULATOR OF CHROMATIN SUBFAMILY A-LIKE PROTEIN 1"/>
    <property type="match status" value="1"/>
</dbReference>
<dbReference type="CDD" id="cd18793">
    <property type="entry name" value="SF2_C_SNF"/>
    <property type="match status" value="1"/>
</dbReference>
<organism evidence="5 6">
    <name type="scientific">Corynebacterium xerosis</name>
    <dbReference type="NCBI Taxonomy" id="1725"/>
    <lineage>
        <taxon>Bacteria</taxon>
        <taxon>Bacillati</taxon>
        <taxon>Actinomycetota</taxon>
        <taxon>Actinomycetes</taxon>
        <taxon>Mycobacteriales</taxon>
        <taxon>Corynebacteriaceae</taxon>
        <taxon>Corynebacterium</taxon>
    </lineage>
</organism>
<dbReference type="PROSITE" id="PS51192">
    <property type="entry name" value="HELICASE_ATP_BIND_1"/>
    <property type="match status" value="1"/>
</dbReference>
<dbReference type="Pfam" id="PF00271">
    <property type="entry name" value="Helicase_C"/>
    <property type="match status" value="1"/>
</dbReference>
<keyword evidence="6" id="KW-1185">Reference proteome</keyword>
<feature type="domain" description="Helicase C-terminal" evidence="4">
    <location>
        <begin position="707"/>
        <end position="875"/>
    </location>
</feature>
<dbReference type="SUPFAM" id="SSF56024">
    <property type="entry name" value="Phospholipase D/nuclease"/>
    <property type="match status" value="1"/>
</dbReference>
<dbReference type="InterPro" id="IPR000330">
    <property type="entry name" value="SNF2_N"/>
</dbReference>
<dbReference type="EMBL" id="JAYWMA010000007">
    <property type="protein sequence ID" value="MEX3528879.1"/>
    <property type="molecule type" value="Genomic_DNA"/>
</dbReference>
<dbReference type="SUPFAM" id="SSF52540">
    <property type="entry name" value="P-loop containing nucleoside triphosphate hydrolases"/>
    <property type="match status" value="2"/>
</dbReference>
<dbReference type="InterPro" id="IPR038718">
    <property type="entry name" value="SNF2-like_sf"/>
</dbReference>
<dbReference type="Gene3D" id="3.40.50.10810">
    <property type="entry name" value="Tandem AAA-ATPase domain"/>
    <property type="match status" value="2"/>
</dbReference>
<feature type="compositionally biased region" description="Polar residues" evidence="2">
    <location>
        <begin position="765"/>
        <end position="779"/>
    </location>
</feature>
<protein>
    <submittedName>
        <fullName evidence="5">Helicase-related protein</fullName>
    </submittedName>
</protein>
<accession>A0ABV3UWD1</accession>
<keyword evidence="5" id="KW-0547">Nucleotide-binding</keyword>
<evidence type="ECO:0000256" key="1">
    <source>
        <dbReference type="ARBA" id="ARBA00022801"/>
    </source>
</evidence>
<sequence length="1104" mass="124108">MPRIYDNLSDSTKLGTGLNEFLHSFDSIDVATGYFDLRGWSQLDDLVRTKAAERKDGDRPIARVLIGMVRPAEHEELMQAITQPLNQDDDGEGARSRATRIRTKLVNHLARQLSRGIPTAAQRATLQSLRSLVKEGNVQLKVYTRQPLHGKTYILHRDDPSTPRHGFVGSSNFTQAGLTSNLELNVDVSDADSTNKLAEWFTELWEDKWTLPIDDLLLELIDDSWATPIPRSPYEVYLKVCYIMSQDIRAGIAQFDMNPLIKNTLLDYQSTAVKTLAKRIMHRGGTMLGDVVGLGKTLTAIAVALMLRDEYGFQPLVICPKNLVTMWEEHLQKYELAGRVVSYSMVHQILPTLPRYRFVIVDESHTLRNNTTRMYEAVYNYIHGNDAHALLLTATPYNLRYADVANQIGLFLDEDEDLGIAPVHAFARDPRLQDRLEFAPTTLAAFKKSEEPEDWKRLMGEHLIRRTRSFVVNTYAKTDEHDNRYLQYNNEDGTPGMRFTFPKRKAIPLDHSFSEDDPAAKMTSEHTLETLAALRLPRYDLAAYVHPDAKFKASPEDKQILEDFERSRGQVAGFVRTNFYKRLSSCGHSFQLSLIRHLRRNGLFIHALTHGLALPAGTLDPSALSDDETDLDALPGEGDNGVEGELFDAALDYTTLQEHDPRGLRWINPHLFTPDLLAALEEDSAAIKQLLSWYGEWTYDRDSKLQALAQVLIDSHGDEKALIFTEYKDTANYITAGLRYLGVSKVEAATGDSKNPTALARRFSPRSNTRLTGEDSTYSSKPQDEIRVLVATDVLSEGQNLQDSHVIINFDLPWAIIKLIQRAGRVDRIGQLSDTVYIYSIAHGAVEEVLNLRQRIHQRLVANAQTFGSDEQFFGTEEETKIITELYEGQLSDIDHSEDVDAGSLAFEIWNKATKDNPELAERIEKLPDLIDATRPCRHTEEPGVLCFTATNSGLEAYAWATGDGEQRLLTGHEALATFEATPTTPALPLRPDHDELVTELVTGPLTTSFNSSGRLRGERKIIWNRLGNKLYGNPEHNEALDALYNHPLTTMATQRLRRARARHVSDADLIDMVADLHAARQLVVTAGKSTDSIHIVASMGVHQ</sequence>
<evidence type="ECO:0000313" key="6">
    <source>
        <dbReference type="Proteomes" id="UP001558353"/>
    </source>
</evidence>
<dbReference type="SMART" id="SM00487">
    <property type="entry name" value="DEXDc"/>
    <property type="match status" value="1"/>
</dbReference>
<dbReference type="GO" id="GO:0004386">
    <property type="term" value="F:helicase activity"/>
    <property type="evidence" value="ECO:0007669"/>
    <property type="project" value="UniProtKB-KW"/>
</dbReference>
<dbReference type="CDD" id="cd09178">
    <property type="entry name" value="PLDc_N_Snf2_like"/>
    <property type="match status" value="1"/>
</dbReference>
<keyword evidence="1" id="KW-0378">Hydrolase</keyword>
<dbReference type="InterPro" id="IPR049730">
    <property type="entry name" value="SNF2/RAD54-like_C"/>
</dbReference>
<keyword evidence="5" id="KW-0067">ATP-binding</keyword>
<dbReference type="InterPro" id="IPR001650">
    <property type="entry name" value="Helicase_C-like"/>
</dbReference>
<evidence type="ECO:0000313" key="5">
    <source>
        <dbReference type="EMBL" id="MEX3528879.1"/>
    </source>
</evidence>
<dbReference type="InterPro" id="IPR025202">
    <property type="entry name" value="PLD-like_dom"/>
</dbReference>
<dbReference type="Pfam" id="PF00176">
    <property type="entry name" value="SNF2-rel_dom"/>
    <property type="match status" value="1"/>
</dbReference>
<dbReference type="InterPro" id="IPR014001">
    <property type="entry name" value="Helicase_ATP-bd"/>
</dbReference>
<dbReference type="Pfam" id="PF13091">
    <property type="entry name" value="PLDc_2"/>
    <property type="match status" value="1"/>
</dbReference>
<dbReference type="PANTHER" id="PTHR45766">
    <property type="entry name" value="DNA ANNEALING HELICASE AND ENDONUCLEASE ZRANB3 FAMILY MEMBER"/>
    <property type="match status" value="1"/>
</dbReference>
<gene>
    <name evidence="5" type="ORF">VVR64_07355</name>
</gene>
<dbReference type="Gene3D" id="3.30.870.10">
    <property type="entry name" value="Endonuclease Chain A"/>
    <property type="match status" value="1"/>
</dbReference>
<feature type="region of interest" description="Disordered" evidence="2">
    <location>
        <begin position="756"/>
        <end position="779"/>
    </location>
</feature>
<feature type="domain" description="Helicase ATP-binding" evidence="3">
    <location>
        <begin position="277"/>
        <end position="414"/>
    </location>
</feature>
<proteinExistence type="predicted"/>
<evidence type="ECO:0000259" key="4">
    <source>
        <dbReference type="PROSITE" id="PS51194"/>
    </source>
</evidence>
<comment type="caution">
    <text evidence="5">The sequence shown here is derived from an EMBL/GenBank/DDBJ whole genome shotgun (WGS) entry which is preliminary data.</text>
</comment>
<keyword evidence="5" id="KW-0347">Helicase</keyword>
<reference evidence="5 6" key="1">
    <citation type="journal article" date="2024" name="Fungal Genet. Biol.">
        <title>The porcine skin microbiome exhibits broad fungal antagonism.</title>
        <authorList>
            <person name="De La Cruz K.F."/>
            <person name="Townsend E.C."/>
            <person name="Alex Cheong J.Z."/>
            <person name="Salamzade R."/>
            <person name="Liu A."/>
            <person name="Sandstrom S."/>
            <person name="Davila E."/>
            <person name="Huang L."/>
            <person name="Xu K.H."/>
            <person name="Wu S.Y."/>
            <person name="Meudt J.J."/>
            <person name="Shanmuganayagam D."/>
            <person name="Gibson A.L.F."/>
            <person name="Kalan L.R."/>
        </authorList>
    </citation>
    <scope>NUCLEOTIDE SEQUENCE [LARGE SCALE GENOMIC DNA]</scope>
    <source>
        <strain evidence="5 6">LK2569</strain>
    </source>
</reference>
<dbReference type="InterPro" id="IPR027417">
    <property type="entry name" value="P-loop_NTPase"/>
</dbReference>
<name>A0ABV3UWD1_9CORY</name>
<dbReference type="Gene3D" id="3.40.50.300">
    <property type="entry name" value="P-loop containing nucleotide triphosphate hydrolases"/>
    <property type="match status" value="1"/>
</dbReference>
<evidence type="ECO:0000256" key="2">
    <source>
        <dbReference type="SAM" id="MobiDB-lite"/>
    </source>
</evidence>
<dbReference type="SMART" id="SM00490">
    <property type="entry name" value="HELICc"/>
    <property type="match status" value="1"/>
</dbReference>